<sequence>MLSCVASLMAFEDKDKRGKKKKKKKPDFKAEEVWLQIVAGWDDSKSRKRAAINKENRISDAAKMAPYAGGSVNIQEHKRRMTDREGNPPNFDMLFVKCYKKKDKSWSGPRVESVYNEYQNLRVAQMEQTDSPLINESSQPSINDTDMWVKAAGGIKFGRVFGMGSLAKEYTSSIRANTGCSSAPPPQPPPPPPPPPPPVGQIELEQLKEQIHNMQDILQKKDDQMEDMRKRMDEMIAVFMQVHGKSLDTNQGGSSSGPSIIHGPTRPSTT</sequence>
<feature type="region of interest" description="Disordered" evidence="2">
    <location>
        <begin position="243"/>
        <end position="270"/>
    </location>
</feature>
<protein>
    <recommendedName>
        <fullName evidence="5">Transposase, Ptta/En/Spm, plant</fullName>
    </recommendedName>
</protein>
<feature type="compositionally biased region" description="Low complexity" evidence="2">
    <location>
        <begin position="252"/>
        <end position="264"/>
    </location>
</feature>
<dbReference type="InterPro" id="IPR004252">
    <property type="entry name" value="Probable_transposase_24"/>
</dbReference>
<dbReference type="Proteomes" id="UP001630127">
    <property type="component" value="Unassembled WGS sequence"/>
</dbReference>
<proteinExistence type="predicted"/>
<name>A0ABD2YH79_9GENT</name>
<evidence type="ECO:0000313" key="4">
    <source>
        <dbReference type="Proteomes" id="UP001630127"/>
    </source>
</evidence>
<evidence type="ECO:0008006" key="5">
    <source>
        <dbReference type="Google" id="ProtNLM"/>
    </source>
</evidence>
<comment type="caution">
    <text evidence="3">The sequence shown here is derived from an EMBL/GenBank/DDBJ whole genome shotgun (WGS) entry which is preliminary data.</text>
</comment>
<gene>
    <name evidence="3" type="ORF">ACH5RR_031760</name>
</gene>
<feature type="compositionally biased region" description="Pro residues" evidence="2">
    <location>
        <begin position="183"/>
        <end position="199"/>
    </location>
</feature>
<dbReference type="Pfam" id="PF03004">
    <property type="entry name" value="Transposase_24"/>
    <property type="match status" value="1"/>
</dbReference>
<evidence type="ECO:0000256" key="2">
    <source>
        <dbReference type="SAM" id="MobiDB-lite"/>
    </source>
</evidence>
<keyword evidence="4" id="KW-1185">Reference proteome</keyword>
<accession>A0ABD2YH79</accession>
<feature type="coiled-coil region" evidence="1">
    <location>
        <begin position="204"/>
        <end position="238"/>
    </location>
</feature>
<dbReference type="SUPFAM" id="SSF101447">
    <property type="entry name" value="Formin homology 2 domain (FH2 domain)"/>
    <property type="match status" value="1"/>
</dbReference>
<evidence type="ECO:0000313" key="3">
    <source>
        <dbReference type="EMBL" id="KAL3506378.1"/>
    </source>
</evidence>
<dbReference type="AlphaFoldDB" id="A0ABD2YH79"/>
<keyword evidence="1" id="KW-0175">Coiled coil</keyword>
<organism evidence="3 4">
    <name type="scientific">Cinchona calisaya</name>
    <dbReference type="NCBI Taxonomy" id="153742"/>
    <lineage>
        <taxon>Eukaryota</taxon>
        <taxon>Viridiplantae</taxon>
        <taxon>Streptophyta</taxon>
        <taxon>Embryophyta</taxon>
        <taxon>Tracheophyta</taxon>
        <taxon>Spermatophyta</taxon>
        <taxon>Magnoliopsida</taxon>
        <taxon>eudicotyledons</taxon>
        <taxon>Gunneridae</taxon>
        <taxon>Pentapetalae</taxon>
        <taxon>asterids</taxon>
        <taxon>lamiids</taxon>
        <taxon>Gentianales</taxon>
        <taxon>Rubiaceae</taxon>
        <taxon>Cinchonoideae</taxon>
        <taxon>Cinchoneae</taxon>
        <taxon>Cinchona</taxon>
    </lineage>
</organism>
<feature type="region of interest" description="Disordered" evidence="2">
    <location>
        <begin position="176"/>
        <end position="200"/>
    </location>
</feature>
<reference evidence="3 4" key="1">
    <citation type="submission" date="2024-11" db="EMBL/GenBank/DDBJ databases">
        <title>A near-complete genome assembly of Cinchona calisaya.</title>
        <authorList>
            <person name="Lian D.C."/>
            <person name="Zhao X.W."/>
            <person name="Wei L."/>
        </authorList>
    </citation>
    <scope>NUCLEOTIDE SEQUENCE [LARGE SCALE GENOMIC DNA]</scope>
    <source>
        <tissue evidence="3">Nenye</tissue>
    </source>
</reference>
<evidence type="ECO:0000256" key="1">
    <source>
        <dbReference type="SAM" id="Coils"/>
    </source>
</evidence>
<dbReference type="EMBL" id="JBJUIK010000013">
    <property type="protein sequence ID" value="KAL3506378.1"/>
    <property type="molecule type" value="Genomic_DNA"/>
</dbReference>